<organism evidence="1 2">
    <name type="scientific">Novosphingobium aquiterrae</name>
    <dbReference type="NCBI Taxonomy" id="624388"/>
    <lineage>
        <taxon>Bacteria</taxon>
        <taxon>Pseudomonadati</taxon>
        <taxon>Pseudomonadota</taxon>
        <taxon>Alphaproteobacteria</taxon>
        <taxon>Sphingomonadales</taxon>
        <taxon>Sphingomonadaceae</taxon>
        <taxon>Novosphingobium</taxon>
    </lineage>
</organism>
<keyword evidence="2" id="KW-1185">Reference proteome</keyword>
<proteinExistence type="predicted"/>
<comment type="caution">
    <text evidence="1">The sequence shown here is derived from an EMBL/GenBank/DDBJ whole genome shotgun (WGS) entry which is preliminary data.</text>
</comment>
<accession>A0ABV6PEJ7</accession>
<dbReference type="RefSeq" id="WP_379479326.1">
    <property type="nucleotide sequence ID" value="NZ_JBHLTL010000001.1"/>
</dbReference>
<sequence length="319" mass="34052">MAEWLVEQGIGEERAVLVERGAALAARLRWPGGLEAGLVEEARLIHRTANSKRGTARFASGEEALVDSLPHEASEGATLRLIVTRSAMAERGRLKRAQARPAKEALRAAPTLVEDLGARIVRRFPAGLWEELFADAWAGEATFPGGTLTITPTPAMTLVDIDGTLPPRDLALAAIEPLAHMLARLDLAGSIGIDFPTLSDKDDRKKIDGGLERALGDWPHERTSINGFGFVQLVARLTRPSLLHLLARDRAGAAARLLLRAAEGVDTPGTLLLTCPPAVEAALKAEWLAELARRTGREVRIATDPGLALAGGFAQAVPL</sequence>
<evidence type="ECO:0000313" key="2">
    <source>
        <dbReference type="Proteomes" id="UP001589943"/>
    </source>
</evidence>
<reference evidence="1 2" key="1">
    <citation type="submission" date="2024-09" db="EMBL/GenBank/DDBJ databases">
        <authorList>
            <person name="Sun Q."/>
            <person name="Mori K."/>
        </authorList>
    </citation>
    <scope>NUCLEOTIDE SEQUENCE [LARGE SCALE GENOMIC DNA]</scope>
    <source>
        <strain evidence="1 2">NCAIM B.02537</strain>
    </source>
</reference>
<dbReference type="Proteomes" id="UP001589943">
    <property type="component" value="Unassembled WGS sequence"/>
</dbReference>
<gene>
    <name evidence="1" type="ORF">ACFFF7_00075</name>
</gene>
<dbReference type="EMBL" id="JBHLTL010000001">
    <property type="protein sequence ID" value="MFC0587802.1"/>
    <property type="molecule type" value="Genomic_DNA"/>
</dbReference>
<name>A0ABV6PEJ7_9SPHN</name>
<protein>
    <submittedName>
        <fullName evidence="1">Ribonuclease</fullName>
    </submittedName>
</protein>
<evidence type="ECO:0000313" key="1">
    <source>
        <dbReference type="EMBL" id="MFC0587802.1"/>
    </source>
</evidence>